<comment type="caution">
    <text evidence="1">The sequence shown here is derived from an EMBL/GenBank/DDBJ whole genome shotgun (WGS) entry which is preliminary data.</text>
</comment>
<dbReference type="RefSeq" id="WP_086970122.1">
    <property type="nucleotide sequence ID" value="NZ_FCOJ02000028.1"/>
</dbReference>
<dbReference type="EMBL" id="FCOJ02000028">
    <property type="protein sequence ID" value="SAK68120.1"/>
    <property type="molecule type" value="Genomic_DNA"/>
</dbReference>
<accession>A0A158BE06</accession>
<dbReference type="Proteomes" id="UP000054596">
    <property type="component" value="Unassembled WGS sequence"/>
</dbReference>
<evidence type="ECO:0000313" key="2">
    <source>
        <dbReference type="Proteomes" id="UP000054596"/>
    </source>
</evidence>
<dbReference type="AlphaFoldDB" id="A0A158BE06"/>
<reference evidence="1" key="1">
    <citation type="submission" date="2016-01" db="EMBL/GenBank/DDBJ databases">
        <authorList>
            <person name="Peeters C."/>
        </authorList>
    </citation>
    <scope>NUCLEOTIDE SEQUENCE [LARGE SCALE GENOMIC DNA]</scope>
    <source>
        <strain evidence="1">LMG 29325</strain>
    </source>
</reference>
<protein>
    <submittedName>
        <fullName evidence="1">Uncharacterized protein</fullName>
    </submittedName>
</protein>
<proteinExistence type="predicted"/>
<dbReference type="OrthoDB" id="9106042at2"/>
<gene>
    <name evidence="1" type="ORF">AWB82_03936</name>
</gene>
<sequence length="155" mass="17413">MRVGRPVKPLPHPDCDYCGAPATLARAGDEAYPYREDHGPLWMCADCQAWIGIFPRSTRNVPLGRLADAQLRDLKVKLHAVLEPLVQAKVRRDGCNVFEARSKGMKWLAQAIGVEQDPCSIHTLDADQCERAIAFVEHFQQERARHPSDSAIDER</sequence>
<dbReference type="Pfam" id="PF11672">
    <property type="entry name" value="DUF3268"/>
    <property type="match status" value="1"/>
</dbReference>
<keyword evidence="2" id="KW-1185">Reference proteome</keyword>
<dbReference type="InterPro" id="IPR021686">
    <property type="entry name" value="DUF3268"/>
</dbReference>
<evidence type="ECO:0000313" key="1">
    <source>
        <dbReference type="EMBL" id="SAK68120.1"/>
    </source>
</evidence>
<organism evidence="1 2">
    <name type="scientific">Caballeronia glebae</name>
    <dbReference type="NCBI Taxonomy" id="1777143"/>
    <lineage>
        <taxon>Bacteria</taxon>
        <taxon>Pseudomonadati</taxon>
        <taxon>Pseudomonadota</taxon>
        <taxon>Betaproteobacteria</taxon>
        <taxon>Burkholderiales</taxon>
        <taxon>Burkholderiaceae</taxon>
        <taxon>Caballeronia</taxon>
    </lineage>
</organism>
<name>A0A158BE06_9BURK</name>